<dbReference type="EMBL" id="JACCFW010000001">
    <property type="protein sequence ID" value="NYJ75998.1"/>
    <property type="molecule type" value="Genomic_DNA"/>
</dbReference>
<protein>
    <submittedName>
        <fullName evidence="3">Sirohydrochlorin ferrochelatase</fullName>
    </submittedName>
</protein>
<dbReference type="PANTHER" id="PTHR33542:SF5">
    <property type="entry name" value="FERROCHELATASE CHE1"/>
    <property type="match status" value="1"/>
</dbReference>
<name>A0A853DGT1_9MICO</name>
<dbReference type="Proteomes" id="UP000571817">
    <property type="component" value="Unassembled WGS sequence"/>
</dbReference>
<dbReference type="AlphaFoldDB" id="A0A853DGT1"/>
<dbReference type="Pfam" id="PF01903">
    <property type="entry name" value="CbiX"/>
    <property type="match status" value="2"/>
</dbReference>
<organism evidence="3 4">
    <name type="scientific">Allobranchiibius huperziae</name>
    <dbReference type="NCBI Taxonomy" id="1874116"/>
    <lineage>
        <taxon>Bacteria</taxon>
        <taxon>Bacillati</taxon>
        <taxon>Actinomycetota</taxon>
        <taxon>Actinomycetes</taxon>
        <taxon>Micrococcales</taxon>
        <taxon>Dermacoccaceae</taxon>
        <taxon>Allobranchiibius</taxon>
    </lineage>
</organism>
<dbReference type="RefSeq" id="WP_179483104.1">
    <property type="nucleotide sequence ID" value="NZ_JACCFW010000001.1"/>
</dbReference>
<dbReference type="GO" id="GO:0016829">
    <property type="term" value="F:lyase activity"/>
    <property type="evidence" value="ECO:0007669"/>
    <property type="project" value="UniProtKB-KW"/>
</dbReference>
<dbReference type="CDD" id="cd03416">
    <property type="entry name" value="CbiX_SirB_N"/>
    <property type="match status" value="1"/>
</dbReference>
<dbReference type="SUPFAM" id="SSF53800">
    <property type="entry name" value="Chelatase"/>
    <property type="match status" value="1"/>
</dbReference>
<keyword evidence="2" id="KW-0456">Lyase</keyword>
<evidence type="ECO:0000256" key="1">
    <source>
        <dbReference type="ARBA" id="ARBA00022723"/>
    </source>
</evidence>
<evidence type="ECO:0000256" key="2">
    <source>
        <dbReference type="ARBA" id="ARBA00023239"/>
    </source>
</evidence>
<comment type="caution">
    <text evidence="3">The sequence shown here is derived from an EMBL/GenBank/DDBJ whole genome shotgun (WGS) entry which is preliminary data.</text>
</comment>
<keyword evidence="1" id="KW-0479">Metal-binding</keyword>
<dbReference type="PANTHER" id="PTHR33542">
    <property type="entry name" value="SIROHYDROCHLORIN FERROCHELATASE, CHLOROPLASTIC"/>
    <property type="match status" value="1"/>
</dbReference>
<evidence type="ECO:0000313" key="3">
    <source>
        <dbReference type="EMBL" id="NYJ75998.1"/>
    </source>
</evidence>
<evidence type="ECO:0000313" key="4">
    <source>
        <dbReference type="Proteomes" id="UP000571817"/>
    </source>
</evidence>
<dbReference type="GO" id="GO:0046872">
    <property type="term" value="F:metal ion binding"/>
    <property type="evidence" value="ECO:0007669"/>
    <property type="project" value="UniProtKB-KW"/>
</dbReference>
<keyword evidence="4" id="KW-1185">Reference proteome</keyword>
<sequence>MPPLVLCAHGTANPAGQQVVLDLLAATRRELPGVRVQAAYVDVQAPGPGDVVADLYDASNPPVIVPLLLSTGYHVEVDIDRVVRAHPGTRATSALGPAPLLADTMIARCAESGVEPSDAVVFAAAGSSRPQAARDAEQAAALFAERRAGSGPVLLGYGSASSPSIPEAVARLRADGASRVAIAAYLLGPGHFHDKLHQAGADLVTAPLGADERLVQQAVARYRAAID</sequence>
<accession>A0A853DGT1</accession>
<dbReference type="Gene3D" id="3.40.50.1400">
    <property type="match status" value="2"/>
</dbReference>
<dbReference type="InterPro" id="IPR050963">
    <property type="entry name" value="Sirohydro_Cobaltochel/CbiX"/>
</dbReference>
<gene>
    <name evidence="3" type="ORF">HNR15_002961</name>
</gene>
<reference evidence="3 4" key="1">
    <citation type="submission" date="2020-07" db="EMBL/GenBank/DDBJ databases">
        <title>Sequencing the genomes of 1000 actinobacteria strains.</title>
        <authorList>
            <person name="Klenk H.-P."/>
        </authorList>
    </citation>
    <scope>NUCLEOTIDE SEQUENCE [LARGE SCALE GENOMIC DNA]</scope>
    <source>
        <strain evidence="3 4">DSM 29531</strain>
    </source>
</reference>
<dbReference type="InterPro" id="IPR002762">
    <property type="entry name" value="CbiX-like"/>
</dbReference>
<proteinExistence type="predicted"/>